<dbReference type="InterPro" id="IPR014284">
    <property type="entry name" value="RNA_pol_sigma-70_dom"/>
</dbReference>
<dbReference type="InterPro" id="IPR013324">
    <property type="entry name" value="RNA_pol_sigma_r3/r4-like"/>
</dbReference>
<evidence type="ECO:0000313" key="2">
    <source>
        <dbReference type="EMBL" id="ETJ44337.1"/>
    </source>
</evidence>
<organism evidence="2">
    <name type="scientific">human gut metagenome</name>
    <dbReference type="NCBI Taxonomy" id="408170"/>
    <lineage>
        <taxon>unclassified sequences</taxon>
        <taxon>metagenomes</taxon>
        <taxon>organismal metagenomes</taxon>
    </lineage>
</organism>
<proteinExistence type="predicted"/>
<protein>
    <submittedName>
        <fullName evidence="2">RNA polymerase sigma factor, sigma-70 family</fullName>
    </submittedName>
</protein>
<dbReference type="SUPFAM" id="SSF88659">
    <property type="entry name" value="Sigma3 and sigma4 domains of RNA polymerase sigma factors"/>
    <property type="match status" value="1"/>
</dbReference>
<dbReference type="Pfam" id="PF04545">
    <property type="entry name" value="Sigma70_r4"/>
    <property type="match status" value="1"/>
</dbReference>
<reference evidence="2" key="1">
    <citation type="submission" date="2013-12" db="EMBL/GenBank/DDBJ databases">
        <title>A Varibaculum cambriense genome reconstructed from a premature infant gut community with otherwise low bacterial novelty that shifts toward anaerobic metabolism during the third week of life.</title>
        <authorList>
            <person name="Brown C.T."/>
            <person name="Sharon I."/>
            <person name="Thomas B.C."/>
            <person name="Castelle C.J."/>
            <person name="Morowitz M.J."/>
            <person name="Banfield J.F."/>
        </authorList>
    </citation>
    <scope>NUCLEOTIDE SEQUENCE</scope>
</reference>
<sequence>MGGDEFIMNKIYDLLSNYDENKEEVTLSVLEKFEPLLNKYSRKTYYSDMKNDLVLFFLELIPKIPIHKDNFKQDKYIISYINKSIRNQYILLNKKYHNNLNNELSLEYKNYMLPVFNQSYENIELQSIIEKLTVKEKQVIIYRYKYNLSFADIAKITHKSRQCVYKTHKRAINKLRNFLIII</sequence>
<dbReference type="GO" id="GO:0003700">
    <property type="term" value="F:DNA-binding transcription factor activity"/>
    <property type="evidence" value="ECO:0007669"/>
    <property type="project" value="InterPro"/>
</dbReference>
<dbReference type="CDD" id="cd06171">
    <property type="entry name" value="Sigma70_r4"/>
    <property type="match status" value="1"/>
</dbReference>
<comment type="caution">
    <text evidence="2">The sequence shown here is derived from an EMBL/GenBank/DDBJ whole genome shotgun (WGS) entry which is preliminary data.</text>
</comment>
<dbReference type="AlphaFoldDB" id="W1YPF3"/>
<dbReference type="InterPro" id="IPR007630">
    <property type="entry name" value="RNA_pol_sigma70_r4"/>
</dbReference>
<feature type="domain" description="RNA polymerase sigma-70 region 4" evidence="1">
    <location>
        <begin position="129"/>
        <end position="177"/>
    </location>
</feature>
<dbReference type="Gene3D" id="1.20.140.160">
    <property type="match status" value="1"/>
</dbReference>
<dbReference type="GO" id="GO:0006352">
    <property type="term" value="P:DNA-templated transcription initiation"/>
    <property type="evidence" value="ECO:0007669"/>
    <property type="project" value="InterPro"/>
</dbReference>
<evidence type="ECO:0000259" key="1">
    <source>
        <dbReference type="Pfam" id="PF04545"/>
    </source>
</evidence>
<name>W1YPF3_9ZZZZ</name>
<dbReference type="EMBL" id="AZMM01001637">
    <property type="protein sequence ID" value="ETJ44337.1"/>
    <property type="molecule type" value="Genomic_DNA"/>
</dbReference>
<gene>
    <name evidence="2" type="ORF">Q604_UNBC01637G0005</name>
</gene>
<dbReference type="NCBIfam" id="TIGR02937">
    <property type="entry name" value="sigma70-ECF"/>
    <property type="match status" value="1"/>
</dbReference>
<accession>W1YPF3</accession>